<proteinExistence type="predicted"/>
<dbReference type="OrthoDB" id="2955631at2"/>
<accession>A0A5S3N6V4</accession>
<sequence>MRDKFLNLFHKVYNLKNKIAFFPAIMGIGGALFAYIMMFLENRGISKYILDFLPELVINNTETARVILTTFIAGLISIMVFSFSMVMILLNQASSNFSPRLLPGLISNRRHQIILGVYLFTIIYCIFILVFIEPSGKKYQLPGFSVLISIIFMVYSLAAFIYFIHSISQEIQINNILLSIFTSSENKLKKIIEKEKKINATKPDTENWTSYNAKCSGYFNTISTKTLLKLSKENNIKIEIVSNKGAYCNESDILFKIDKKVDENIIERIYTNFNFSKGELIDNNYLLAFKQITEVAVKSMSPGINDPGTAINAIDYLSQLLILRVQKQDIDLVEEDNEILLVLNSINFNDLLYNVMAPLRIYCAHDIIIVRKLLALLKNLKTNAIKTEYKNSIDSEINLLLTDAKREIANESDIKKLEELGINS</sequence>
<keyword evidence="3" id="KW-1185">Reference proteome</keyword>
<protein>
    <submittedName>
        <fullName evidence="2">DUF2254 domain-containing protein</fullName>
    </submittedName>
</protein>
<keyword evidence="1" id="KW-0472">Membrane</keyword>
<name>A0A5S3N6V4_9FLAO</name>
<feature type="transmembrane region" description="Helical" evidence="1">
    <location>
        <begin position="113"/>
        <end position="132"/>
    </location>
</feature>
<dbReference type="EMBL" id="VANR01000002">
    <property type="protein sequence ID" value="TMM31071.1"/>
    <property type="molecule type" value="Genomic_DNA"/>
</dbReference>
<gene>
    <name evidence="2" type="ORF">FDT66_03640</name>
</gene>
<dbReference type="Pfam" id="PF10011">
    <property type="entry name" value="DUF2254"/>
    <property type="match status" value="1"/>
</dbReference>
<evidence type="ECO:0000313" key="3">
    <source>
        <dbReference type="Proteomes" id="UP000307140"/>
    </source>
</evidence>
<comment type="caution">
    <text evidence="2">The sequence shown here is derived from an EMBL/GenBank/DDBJ whole genome shotgun (WGS) entry which is preliminary data.</text>
</comment>
<organism evidence="2 3">
    <name type="scientific">Polaribacter aestuariivivens</name>
    <dbReference type="NCBI Taxonomy" id="2304626"/>
    <lineage>
        <taxon>Bacteria</taxon>
        <taxon>Pseudomonadati</taxon>
        <taxon>Bacteroidota</taxon>
        <taxon>Flavobacteriia</taxon>
        <taxon>Flavobacteriales</taxon>
        <taxon>Flavobacteriaceae</taxon>
    </lineage>
</organism>
<evidence type="ECO:0000256" key="1">
    <source>
        <dbReference type="SAM" id="Phobius"/>
    </source>
</evidence>
<dbReference type="Proteomes" id="UP000307140">
    <property type="component" value="Unassembled WGS sequence"/>
</dbReference>
<dbReference type="InterPro" id="IPR018723">
    <property type="entry name" value="DUF2254_membrane"/>
</dbReference>
<reference evidence="2 3" key="1">
    <citation type="submission" date="2019-05" db="EMBL/GenBank/DDBJ databases">
        <title>Polaribacter aestuariivivens sp. nov., isolated from a tidal flat.</title>
        <authorList>
            <person name="Yoon J.-H."/>
        </authorList>
    </citation>
    <scope>NUCLEOTIDE SEQUENCE [LARGE SCALE GENOMIC DNA]</scope>
    <source>
        <strain evidence="2 3">DBTF-3</strain>
    </source>
</reference>
<dbReference type="RefSeq" id="WP_138534801.1">
    <property type="nucleotide sequence ID" value="NZ_VANR01000002.1"/>
</dbReference>
<feature type="transmembrane region" description="Helical" evidence="1">
    <location>
        <begin position="66"/>
        <end position="93"/>
    </location>
</feature>
<evidence type="ECO:0000313" key="2">
    <source>
        <dbReference type="EMBL" id="TMM31071.1"/>
    </source>
</evidence>
<dbReference type="AlphaFoldDB" id="A0A5S3N6V4"/>
<keyword evidence="1" id="KW-0812">Transmembrane</keyword>
<feature type="transmembrane region" description="Helical" evidence="1">
    <location>
        <begin position="20"/>
        <end position="40"/>
    </location>
</feature>
<feature type="transmembrane region" description="Helical" evidence="1">
    <location>
        <begin position="144"/>
        <end position="164"/>
    </location>
</feature>
<keyword evidence="1" id="KW-1133">Transmembrane helix</keyword>